<sequence length="108" mass="11873">MKKDVTEQRTFCDFCAADEGAYEQCLVCGKDVCRVHNLTLTVSLDRRDHTFTASLCPEHAQVLKPLLMGLKAAQGTWASTGHNPEFNETQLGRILHWLENAAAIAGGV</sequence>
<organism evidence="1">
    <name type="scientific">marine sediment metagenome</name>
    <dbReference type="NCBI Taxonomy" id="412755"/>
    <lineage>
        <taxon>unclassified sequences</taxon>
        <taxon>metagenomes</taxon>
        <taxon>ecological metagenomes</taxon>
    </lineage>
</organism>
<gene>
    <name evidence="1" type="ORF">LCGC14_1154390</name>
</gene>
<proteinExistence type="predicted"/>
<dbReference type="AlphaFoldDB" id="A0A0F9Q029"/>
<evidence type="ECO:0000313" key="1">
    <source>
        <dbReference type="EMBL" id="KKM98787.1"/>
    </source>
</evidence>
<accession>A0A0F9Q029</accession>
<reference evidence="1" key="1">
    <citation type="journal article" date="2015" name="Nature">
        <title>Complex archaea that bridge the gap between prokaryotes and eukaryotes.</title>
        <authorList>
            <person name="Spang A."/>
            <person name="Saw J.H."/>
            <person name="Jorgensen S.L."/>
            <person name="Zaremba-Niedzwiedzka K."/>
            <person name="Martijn J."/>
            <person name="Lind A.E."/>
            <person name="van Eijk R."/>
            <person name="Schleper C."/>
            <person name="Guy L."/>
            <person name="Ettema T.J."/>
        </authorList>
    </citation>
    <scope>NUCLEOTIDE SEQUENCE</scope>
</reference>
<protein>
    <submittedName>
        <fullName evidence="1">Uncharacterized protein</fullName>
    </submittedName>
</protein>
<comment type="caution">
    <text evidence="1">The sequence shown here is derived from an EMBL/GenBank/DDBJ whole genome shotgun (WGS) entry which is preliminary data.</text>
</comment>
<name>A0A0F9Q029_9ZZZZ</name>
<dbReference type="EMBL" id="LAZR01005578">
    <property type="protein sequence ID" value="KKM98787.1"/>
    <property type="molecule type" value="Genomic_DNA"/>
</dbReference>